<feature type="domain" description="EamA" evidence="2">
    <location>
        <begin position="148"/>
        <end position="273"/>
    </location>
</feature>
<feature type="domain" description="EamA" evidence="2">
    <location>
        <begin position="5"/>
        <end position="137"/>
    </location>
</feature>
<evidence type="ECO:0000313" key="4">
    <source>
        <dbReference type="Proteomes" id="UP001247754"/>
    </source>
</evidence>
<feature type="transmembrane region" description="Helical" evidence="1">
    <location>
        <begin position="147"/>
        <end position="165"/>
    </location>
</feature>
<dbReference type="RefSeq" id="WP_310455361.1">
    <property type="nucleotide sequence ID" value="NZ_JAVKPH010000001.1"/>
</dbReference>
<dbReference type="SUPFAM" id="SSF103481">
    <property type="entry name" value="Multidrug resistance efflux transporter EmrE"/>
    <property type="match status" value="2"/>
</dbReference>
<dbReference type="Gene3D" id="1.10.3730.20">
    <property type="match status" value="1"/>
</dbReference>
<dbReference type="InterPro" id="IPR000620">
    <property type="entry name" value="EamA_dom"/>
</dbReference>
<feature type="transmembrane region" description="Helical" evidence="1">
    <location>
        <begin position="177"/>
        <end position="198"/>
    </location>
</feature>
<evidence type="ECO:0000313" key="3">
    <source>
        <dbReference type="EMBL" id="MDR5651268.1"/>
    </source>
</evidence>
<dbReference type="PANTHER" id="PTHR22911">
    <property type="entry name" value="ACYL-MALONYL CONDENSING ENZYME-RELATED"/>
    <property type="match status" value="1"/>
</dbReference>
<evidence type="ECO:0000259" key="2">
    <source>
        <dbReference type="Pfam" id="PF00892"/>
    </source>
</evidence>
<keyword evidence="4" id="KW-1185">Reference proteome</keyword>
<dbReference type="Proteomes" id="UP001247754">
    <property type="component" value="Unassembled WGS sequence"/>
</dbReference>
<sequence length="293" mass="30881">MENLRGAMLMVISMAGFALEDLAIKILARTMPPGQIIVLLGLCGALGFSLLARAQRAPVFSPAFLARPVVLRNLGEMVGTMAMVMALALVPLSLASAILQGLPLMVTLGAALFLGEQVGWRRWTAIAFGFAGMLLILRPFGAGFDPNALWAVVTVVALAMRDVATRRVVRGTSSVQLAVWGFAAIVPAGVVMTAMQGGPVMPTAAGIGLIAVTVGFGMAAYWCLTSANRLGDIAFIAPFRYSRLIFAIALGVLVLHEDLDAPMLAGAGLIIGSGLYSLWRERRRTLSSARASR</sequence>
<reference evidence="3 4" key="1">
    <citation type="submission" date="2023-09" db="EMBL/GenBank/DDBJ databases">
        <title>Xinfangfangia sedmenti sp. nov., isolated the sedment.</title>
        <authorList>
            <person name="Xu L."/>
        </authorList>
    </citation>
    <scope>NUCLEOTIDE SEQUENCE [LARGE SCALE GENOMIC DNA]</scope>
    <source>
        <strain evidence="3 4">LG-4</strain>
    </source>
</reference>
<keyword evidence="1" id="KW-0812">Transmembrane</keyword>
<gene>
    <name evidence="3" type="ORF">RGD00_01500</name>
</gene>
<dbReference type="PANTHER" id="PTHR22911:SF135">
    <property type="entry name" value="BLR4310 PROTEIN"/>
    <property type="match status" value="1"/>
</dbReference>
<proteinExistence type="predicted"/>
<comment type="caution">
    <text evidence="3">The sequence shown here is derived from an EMBL/GenBank/DDBJ whole genome shotgun (WGS) entry which is preliminary data.</text>
</comment>
<feature type="transmembrane region" description="Helical" evidence="1">
    <location>
        <begin position="204"/>
        <end position="224"/>
    </location>
</feature>
<feature type="transmembrane region" description="Helical" evidence="1">
    <location>
        <begin position="233"/>
        <end position="255"/>
    </location>
</feature>
<evidence type="ECO:0000256" key="1">
    <source>
        <dbReference type="SAM" id="Phobius"/>
    </source>
</evidence>
<accession>A0ABU1F3R3</accession>
<organism evidence="3 4">
    <name type="scientific">Ruixingdingia sedimenti</name>
    <dbReference type="NCBI Taxonomy" id="3073604"/>
    <lineage>
        <taxon>Bacteria</taxon>
        <taxon>Pseudomonadati</taxon>
        <taxon>Pseudomonadota</taxon>
        <taxon>Alphaproteobacteria</taxon>
        <taxon>Rhodobacterales</taxon>
        <taxon>Paracoccaceae</taxon>
        <taxon>Ruixingdingia</taxon>
    </lineage>
</organism>
<dbReference type="Pfam" id="PF00892">
    <property type="entry name" value="EamA"/>
    <property type="match status" value="2"/>
</dbReference>
<feature type="transmembrane region" description="Helical" evidence="1">
    <location>
        <begin position="73"/>
        <end position="92"/>
    </location>
</feature>
<keyword evidence="1" id="KW-0472">Membrane</keyword>
<feature type="transmembrane region" description="Helical" evidence="1">
    <location>
        <begin position="34"/>
        <end position="52"/>
    </location>
</feature>
<protein>
    <submittedName>
        <fullName evidence="3">DMT family transporter</fullName>
    </submittedName>
</protein>
<keyword evidence="1" id="KW-1133">Transmembrane helix</keyword>
<feature type="transmembrane region" description="Helical" evidence="1">
    <location>
        <begin position="122"/>
        <end position="141"/>
    </location>
</feature>
<dbReference type="EMBL" id="JAVKPH010000001">
    <property type="protein sequence ID" value="MDR5651268.1"/>
    <property type="molecule type" value="Genomic_DNA"/>
</dbReference>
<dbReference type="InterPro" id="IPR037185">
    <property type="entry name" value="EmrE-like"/>
</dbReference>
<feature type="transmembrane region" description="Helical" evidence="1">
    <location>
        <begin position="261"/>
        <end position="279"/>
    </location>
</feature>
<name>A0ABU1F3R3_9RHOB</name>